<dbReference type="GO" id="GO:0015175">
    <property type="term" value="F:neutral L-amino acid transmembrane transporter activity"/>
    <property type="evidence" value="ECO:0007669"/>
    <property type="project" value="TreeGrafter"/>
</dbReference>
<dbReference type="InterPro" id="IPR001991">
    <property type="entry name" value="Na-dicarboxylate_symporter"/>
</dbReference>
<keyword evidence="7" id="KW-0769">Symport</keyword>
<keyword evidence="6 7" id="KW-0472">Membrane</keyword>
<dbReference type="GO" id="GO:0015501">
    <property type="term" value="F:glutamate:sodium symporter activity"/>
    <property type="evidence" value="ECO:0007669"/>
    <property type="project" value="TreeGrafter"/>
</dbReference>
<evidence type="ECO:0000313" key="9">
    <source>
        <dbReference type="Proteomes" id="UP001328107"/>
    </source>
</evidence>
<evidence type="ECO:0000256" key="7">
    <source>
        <dbReference type="RuleBase" id="RU361216"/>
    </source>
</evidence>
<dbReference type="Pfam" id="PF00375">
    <property type="entry name" value="SDF"/>
    <property type="match status" value="1"/>
</dbReference>
<dbReference type="InterPro" id="IPR050746">
    <property type="entry name" value="DAACS"/>
</dbReference>
<comment type="subcellular location">
    <subcellularLocation>
        <location evidence="1 7">Membrane</location>
        <topology evidence="1 7">Multi-pass membrane protein</topology>
    </subcellularLocation>
</comment>
<dbReference type="SUPFAM" id="SSF118215">
    <property type="entry name" value="Proton glutamate symport protein"/>
    <property type="match status" value="1"/>
</dbReference>
<evidence type="ECO:0000256" key="5">
    <source>
        <dbReference type="ARBA" id="ARBA00022989"/>
    </source>
</evidence>
<evidence type="ECO:0000256" key="6">
    <source>
        <dbReference type="ARBA" id="ARBA00023136"/>
    </source>
</evidence>
<comment type="caution">
    <text evidence="7">Lacks conserved residue(s) required for the propagation of feature annotation.</text>
</comment>
<keyword evidence="3 7" id="KW-0813">Transport</keyword>
<dbReference type="PANTHER" id="PTHR11958:SF99">
    <property type="entry name" value="SODIUM-DEPENDENT EXCITATORY AMINO ACID TRANSPORTER GLT-6-RELATED"/>
    <property type="match status" value="1"/>
</dbReference>
<evidence type="ECO:0000313" key="8">
    <source>
        <dbReference type="EMBL" id="GMR39374.1"/>
    </source>
</evidence>
<dbReference type="EMBL" id="BTRK01000002">
    <property type="protein sequence ID" value="GMR39374.1"/>
    <property type="molecule type" value="Genomic_DNA"/>
</dbReference>
<dbReference type="Proteomes" id="UP001328107">
    <property type="component" value="Unassembled WGS sequence"/>
</dbReference>
<dbReference type="PRINTS" id="PR00173">
    <property type="entry name" value="EDTRNSPORT"/>
</dbReference>
<reference evidence="9" key="1">
    <citation type="submission" date="2022-10" db="EMBL/GenBank/DDBJ databases">
        <title>Genome assembly of Pristionchus species.</title>
        <authorList>
            <person name="Yoshida K."/>
            <person name="Sommer R.J."/>
        </authorList>
    </citation>
    <scope>NUCLEOTIDE SEQUENCE [LARGE SCALE GENOMIC DNA]</scope>
    <source>
        <strain evidence="9">RS5460</strain>
    </source>
</reference>
<dbReference type="GO" id="GO:0005886">
    <property type="term" value="C:plasma membrane"/>
    <property type="evidence" value="ECO:0007669"/>
    <property type="project" value="TreeGrafter"/>
</dbReference>
<dbReference type="InterPro" id="IPR036458">
    <property type="entry name" value="Na:dicarbo_symporter_sf"/>
</dbReference>
<feature type="transmembrane region" description="Helical" evidence="7">
    <location>
        <begin position="7"/>
        <end position="25"/>
    </location>
</feature>
<gene>
    <name evidence="8" type="ORF">PMAYCL1PPCAC_09569</name>
</gene>
<evidence type="ECO:0000256" key="1">
    <source>
        <dbReference type="ARBA" id="ARBA00004141"/>
    </source>
</evidence>
<feature type="non-terminal residue" evidence="8">
    <location>
        <position position="1"/>
    </location>
</feature>
<dbReference type="Gene3D" id="1.10.3860.10">
    <property type="entry name" value="Sodium:dicarboxylate symporter"/>
    <property type="match status" value="1"/>
</dbReference>
<keyword evidence="5 7" id="KW-1133">Transmembrane helix</keyword>
<dbReference type="PANTHER" id="PTHR11958">
    <property type="entry name" value="SODIUM/DICARBOXYLATE SYMPORTER-RELATED"/>
    <property type="match status" value="1"/>
</dbReference>
<dbReference type="AlphaFoldDB" id="A0AAN4ZH75"/>
<name>A0AAN4ZH75_9BILA</name>
<evidence type="ECO:0000256" key="2">
    <source>
        <dbReference type="ARBA" id="ARBA00006148"/>
    </source>
</evidence>
<accession>A0AAN4ZH75</accession>
<keyword evidence="9" id="KW-1185">Reference proteome</keyword>
<dbReference type="GO" id="GO:0005313">
    <property type="term" value="F:L-glutamate transmembrane transporter activity"/>
    <property type="evidence" value="ECO:0007669"/>
    <property type="project" value="TreeGrafter"/>
</dbReference>
<evidence type="ECO:0000256" key="4">
    <source>
        <dbReference type="ARBA" id="ARBA00022692"/>
    </source>
</evidence>
<proteinExistence type="inferred from homology"/>
<sequence>CYRYIQTLMWFAPVGIISLIAGNMLDVNDLRGTFQTLAMYVMTVLLGLFTHVLIVNPVLFYLFTRKSPLSVYKTMLQPFMIALGTGSSGAALPTSIACLEEHGIDARIANFVPSFGNTLNLDGNALYEAVAVIFIAQLNSIPLSFVKIIIMSAIATLGSIGQGPLPAGMVSMVVVLNSLGLPDNDLALLISVDWLWYLA</sequence>
<comment type="caution">
    <text evidence="8">The sequence shown here is derived from an EMBL/GenBank/DDBJ whole genome shotgun (WGS) entry which is preliminary data.</text>
</comment>
<protein>
    <recommendedName>
        <fullName evidence="7">Amino acid transporter</fullName>
    </recommendedName>
</protein>
<keyword evidence="4 7" id="KW-0812">Transmembrane</keyword>
<organism evidence="8 9">
    <name type="scientific">Pristionchus mayeri</name>
    <dbReference type="NCBI Taxonomy" id="1317129"/>
    <lineage>
        <taxon>Eukaryota</taxon>
        <taxon>Metazoa</taxon>
        <taxon>Ecdysozoa</taxon>
        <taxon>Nematoda</taxon>
        <taxon>Chromadorea</taxon>
        <taxon>Rhabditida</taxon>
        <taxon>Rhabditina</taxon>
        <taxon>Diplogasteromorpha</taxon>
        <taxon>Diplogasteroidea</taxon>
        <taxon>Neodiplogasteridae</taxon>
        <taxon>Pristionchus</taxon>
    </lineage>
</organism>
<comment type="similarity">
    <text evidence="2 7">Belongs to the dicarboxylate/amino acid:cation symporter (DAACS) (TC 2.A.23) family.</text>
</comment>
<evidence type="ECO:0000256" key="3">
    <source>
        <dbReference type="ARBA" id="ARBA00022448"/>
    </source>
</evidence>
<feature type="transmembrane region" description="Helical" evidence="7">
    <location>
        <begin position="37"/>
        <end position="63"/>
    </location>
</feature>